<feature type="domain" description="Bacterial CdiA-CT RNAse A" evidence="2">
    <location>
        <begin position="486"/>
        <end position="629"/>
    </location>
</feature>
<evidence type="ECO:0000259" key="2">
    <source>
        <dbReference type="Pfam" id="PF18431"/>
    </source>
</evidence>
<feature type="region of interest" description="Disordered" evidence="1">
    <location>
        <begin position="1"/>
        <end position="61"/>
    </location>
</feature>
<dbReference type="RefSeq" id="WP_409123193.1">
    <property type="nucleotide sequence ID" value="NZ_JBJVNI010000012.1"/>
</dbReference>
<evidence type="ECO:0000313" key="4">
    <source>
        <dbReference type="Proteomes" id="UP001631957"/>
    </source>
</evidence>
<sequence length="631" mass="67085">MATPAPTPSAGTGVPAPAPSTTPAPPAVPPSGGPVPHPSPGTLTDPDGKDISQGDTDSDRHRRAAELDALRPTAPPLVGVGFDVQPQHVYYASFMLRNAQYDFADRARKLVGALDGYEHAVGCGTGPEAFAKAYAEVAGLFLDVWNRTTEGVGGAVVGLTVTANNYTAADHATNVLVPAVPQTRNPPDVLKNSGTSGPVAQLGWGAADGDDGWGDAVIDEVSGALSEIGAHILRPILEHALRHGKVADITPGGDDTALPRIAALWRQAATDATTSAADFDAALASITNPAPGNDEWQSAMRQFCSAMWGTSAWGKPRENYHWNHTDGRQPSLEVLQDTARAIATACDACSTQVTTIRSTIIDVYKDAAIKTFTIKSFKDFAELIGELPTLAAEFLLNIDTGRLNSAVDSYNNTIHDLADDLTRRKPALEEARRSVPAYAAEEARAEAFGARSLDEFKKELRPGDPQDIKNGVYRVDLASTEGIDGAHTFDKHVGKTDEQLAQRLRDQGGPPTQSWPHGKPSVGASSTFISSERAQDLTQYNIDQHSSEIQAWLGRPPSQANNDLYLPVDSTAPNGEYSGRSVTKQDNSQEKGYKTEGLNAKAVNVTGVRTVLKYDASLTPPFVVLTSMPTV</sequence>
<dbReference type="Proteomes" id="UP001631957">
    <property type="component" value="Unassembled WGS sequence"/>
</dbReference>
<organism evidence="3 4">
    <name type="scientific">Streptomyces niveiscabiei</name>
    <dbReference type="NCBI Taxonomy" id="164115"/>
    <lineage>
        <taxon>Bacteria</taxon>
        <taxon>Bacillati</taxon>
        <taxon>Actinomycetota</taxon>
        <taxon>Actinomycetes</taxon>
        <taxon>Kitasatosporales</taxon>
        <taxon>Streptomycetaceae</taxon>
        <taxon>Streptomyces</taxon>
    </lineage>
</organism>
<evidence type="ECO:0000313" key="3">
    <source>
        <dbReference type="EMBL" id="MFM9611615.1"/>
    </source>
</evidence>
<reference evidence="3 4" key="1">
    <citation type="submission" date="2024-12" db="EMBL/GenBank/DDBJ databases">
        <title>Forecasting of Potato common scab and diversities of Pathogenic streptomyces spp. in china.</title>
        <authorList>
            <person name="Handique U."/>
            <person name="Wu J."/>
        </authorList>
    </citation>
    <scope>NUCLEOTIDE SEQUENCE [LARGE SCALE GENOMIC DNA]</scope>
    <source>
        <strain evidence="3 4">ZRIMU1530</strain>
    </source>
</reference>
<keyword evidence="4" id="KW-1185">Reference proteome</keyword>
<feature type="compositionally biased region" description="Pro residues" evidence="1">
    <location>
        <begin position="16"/>
        <end position="39"/>
    </location>
</feature>
<gene>
    <name evidence="3" type="ORF">ACKI18_23235</name>
</gene>
<feature type="region of interest" description="Disordered" evidence="1">
    <location>
        <begin position="505"/>
        <end position="526"/>
    </location>
</feature>
<protein>
    <submittedName>
        <fullName evidence="3">RNase A-like domain-containing protein</fullName>
    </submittedName>
</protein>
<name>A0ABW9HU30_9ACTN</name>
<proteinExistence type="predicted"/>
<dbReference type="EMBL" id="JBJVNI010000012">
    <property type="protein sequence ID" value="MFM9611615.1"/>
    <property type="molecule type" value="Genomic_DNA"/>
</dbReference>
<comment type="caution">
    <text evidence="3">The sequence shown here is derived from an EMBL/GenBank/DDBJ whole genome shotgun (WGS) entry which is preliminary data.</text>
</comment>
<dbReference type="InterPro" id="IPR041436">
    <property type="entry name" value="RNAse_A_bac"/>
</dbReference>
<accession>A0ABW9HU30</accession>
<feature type="region of interest" description="Disordered" evidence="1">
    <location>
        <begin position="571"/>
        <end position="595"/>
    </location>
</feature>
<evidence type="ECO:0000256" key="1">
    <source>
        <dbReference type="SAM" id="MobiDB-lite"/>
    </source>
</evidence>
<feature type="compositionally biased region" description="Low complexity" evidence="1">
    <location>
        <begin position="1"/>
        <end position="15"/>
    </location>
</feature>
<feature type="compositionally biased region" description="Basic and acidic residues" evidence="1">
    <location>
        <begin position="46"/>
        <end position="61"/>
    </location>
</feature>
<dbReference type="Pfam" id="PF18431">
    <property type="entry name" value="RNAse_A_bac"/>
    <property type="match status" value="1"/>
</dbReference>